<protein>
    <submittedName>
        <fullName evidence="1">Uncharacterized protein</fullName>
    </submittedName>
</protein>
<dbReference type="AlphaFoldDB" id="A0A143WT34"/>
<evidence type="ECO:0000313" key="1">
    <source>
        <dbReference type="EMBL" id="CUX96029.1"/>
    </source>
</evidence>
<dbReference type="KEGG" id="cmik:PMARG_ME00289"/>
<organism evidence="1 2">
    <name type="scientific">Candidatus Mikella endobia</name>
    <dbReference type="NCBI Taxonomy" id="1778264"/>
    <lineage>
        <taxon>Bacteria</taxon>
        <taxon>Pseudomonadati</taxon>
        <taxon>Pseudomonadota</taxon>
        <taxon>Gammaproteobacteria</taxon>
        <taxon>Enterobacterales</taxon>
        <taxon>Enterobacteriaceae</taxon>
        <taxon>Candidatus Mikella</taxon>
    </lineage>
</organism>
<proteinExistence type="predicted"/>
<evidence type="ECO:0000313" key="2">
    <source>
        <dbReference type="Proteomes" id="UP000095697"/>
    </source>
</evidence>
<sequence length="38" mass="4399">MKTISRLRTFSILMKFKSKIDCGTQIQSIFDLCSTNEN</sequence>
<name>A0A143WT34_9ENTR</name>
<gene>
    <name evidence="1" type="ORF">PMARG_ME00289</name>
</gene>
<keyword evidence="2" id="KW-1185">Reference proteome</keyword>
<accession>A0A143WT34</accession>
<dbReference type="Proteomes" id="UP000095697">
    <property type="component" value="Chromosome I"/>
</dbReference>
<dbReference type="EMBL" id="LN999831">
    <property type="protein sequence ID" value="CUX96029.1"/>
    <property type="molecule type" value="Genomic_DNA"/>
</dbReference>
<reference evidence="2" key="1">
    <citation type="submission" date="2016-01" db="EMBL/GenBank/DDBJ databases">
        <authorList>
            <person name="Husnik F."/>
        </authorList>
    </citation>
    <scope>NUCLEOTIDE SEQUENCE [LARGE SCALE GENOMIC DNA]</scope>
</reference>